<dbReference type="InterPro" id="IPR011009">
    <property type="entry name" value="Kinase-like_dom_sf"/>
</dbReference>
<evidence type="ECO:0000256" key="2">
    <source>
        <dbReference type="ARBA" id="ARBA00022741"/>
    </source>
</evidence>
<accession>A0A813CMK6</accession>
<keyword evidence="2 6" id="KW-0547">Nucleotide-binding</keyword>
<comment type="caution">
    <text evidence="9">The sequence shown here is derived from an EMBL/GenBank/DDBJ whole genome shotgun (WGS) entry which is preliminary data.</text>
</comment>
<dbReference type="SUPFAM" id="SSF56112">
    <property type="entry name" value="Protein kinase-like (PK-like)"/>
    <property type="match status" value="1"/>
</dbReference>
<feature type="region of interest" description="Disordered" evidence="7">
    <location>
        <begin position="1"/>
        <end position="46"/>
    </location>
</feature>
<dbReference type="OrthoDB" id="676979at2759"/>
<sequence>MDSDDSSDDEYWGSYTRTPQENFSIPSLQQSRTQQWPPDDRQESNSFAEVAQWGKQVSGGSSLSTTCSQDATEMQTDAIVSVDNQTFKLHNLLGFGSFGSVWLASCIASGRIVALKEVQSSSKEGMEAAVLEAKRLRGLRDLIQDDRACAALPYLLCAGTTLTSTGYRTLLAMEHIPGTPLQQALEAGQLCAHKLHPMVQAFKVAEQMLSQISAAMQHVGKRFFHRDVNSHNILVQVCTGQLSFGLIDFGLAVDSETWSADGWRTVGAAGDGRYWTVSSWLLFSRGASALAADQDLHAEYASMIDLHSAGLSVLQTLVVLAEESSAVSTTCKEEASVFVAMEHLAEVWKQYWRHASSCWQRVLDAFNSDARSEIKMKLAEEMVHDSFGTYFHQLRAALEKVYASLRDLGDGTGGSFLLVNANQARSIIEALLIMISTGRPWRGQAGWQEVRLLSTGSLQMGKGLEEQIGQCGTSV</sequence>
<evidence type="ECO:0000256" key="6">
    <source>
        <dbReference type="PROSITE-ProRule" id="PRU10141"/>
    </source>
</evidence>
<dbReference type="InterPro" id="IPR017441">
    <property type="entry name" value="Protein_kinase_ATP_BS"/>
</dbReference>
<feature type="domain" description="Protein kinase" evidence="8">
    <location>
        <begin position="87"/>
        <end position="387"/>
    </location>
</feature>
<dbReference type="EC" id="2.7.11.34" evidence="5"/>
<gene>
    <name evidence="9" type="primary">cdk-9</name>
    <name evidence="9" type="ORF">SNEC2469_LOCUS35650</name>
</gene>
<evidence type="ECO:0000256" key="1">
    <source>
        <dbReference type="ARBA" id="ARBA00022679"/>
    </source>
</evidence>
<dbReference type="GO" id="GO:0004674">
    <property type="term" value="F:protein serine/threonine kinase activity"/>
    <property type="evidence" value="ECO:0007669"/>
    <property type="project" value="TreeGrafter"/>
</dbReference>
<dbReference type="Proteomes" id="UP000601435">
    <property type="component" value="Unassembled WGS sequence"/>
</dbReference>
<evidence type="ECO:0000256" key="7">
    <source>
        <dbReference type="SAM" id="MobiDB-lite"/>
    </source>
</evidence>
<dbReference type="Pfam" id="PF00069">
    <property type="entry name" value="Pkinase"/>
    <property type="match status" value="1"/>
</dbReference>
<protein>
    <recommendedName>
        <fullName evidence="5">NEK6-subfamily protein kinase</fullName>
        <ecNumber evidence="5">2.7.11.34</ecNumber>
    </recommendedName>
</protein>
<feature type="compositionally biased region" description="Acidic residues" evidence="7">
    <location>
        <begin position="1"/>
        <end position="11"/>
    </location>
</feature>
<evidence type="ECO:0000313" key="10">
    <source>
        <dbReference type="Proteomes" id="UP000601435"/>
    </source>
</evidence>
<evidence type="ECO:0000313" key="9">
    <source>
        <dbReference type="EMBL" id="CAE7945736.1"/>
    </source>
</evidence>
<keyword evidence="3" id="KW-0418">Kinase</keyword>
<evidence type="ECO:0000256" key="5">
    <source>
        <dbReference type="ARBA" id="ARBA00039067"/>
    </source>
</evidence>
<dbReference type="Gene3D" id="3.30.200.20">
    <property type="entry name" value="Phosphorylase Kinase, domain 1"/>
    <property type="match status" value="1"/>
</dbReference>
<dbReference type="Gene3D" id="1.10.510.10">
    <property type="entry name" value="Transferase(Phosphotransferase) domain 1"/>
    <property type="match status" value="1"/>
</dbReference>
<dbReference type="GO" id="GO:0005524">
    <property type="term" value="F:ATP binding"/>
    <property type="evidence" value="ECO:0007669"/>
    <property type="project" value="UniProtKB-UniRule"/>
</dbReference>
<dbReference type="EMBL" id="CAJNJA010104363">
    <property type="protein sequence ID" value="CAE7945736.1"/>
    <property type="molecule type" value="Genomic_DNA"/>
</dbReference>
<dbReference type="AlphaFoldDB" id="A0A813CMK6"/>
<keyword evidence="4 6" id="KW-0067">ATP-binding</keyword>
<feature type="binding site" evidence="6">
    <location>
        <position position="116"/>
    </location>
    <ligand>
        <name>ATP</name>
        <dbReference type="ChEBI" id="CHEBI:30616"/>
    </ligand>
</feature>
<name>A0A813CMK6_9DINO</name>
<dbReference type="SMART" id="SM00220">
    <property type="entry name" value="S_TKc"/>
    <property type="match status" value="1"/>
</dbReference>
<evidence type="ECO:0000256" key="4">
    <source>
        <dbReference type="ARBA" id="ARBA00022840"/>
    </source>
</evidence>
<dbReference type="InterPro" id="IPR000719">
    <property type="entry name" value="Prot_kinase_dom"/>
</dbReference>
<reference evidence="9" key="1">
    <citation type="submission" date="2021-02" db="EMBL/GenBank/DDBJ databases">
        <authorList>
            <person name="Dougan E. K."/>
            <person name="Rhodes N."/>
            <person name="Thang M."/>
            <person name="Chan C."/>
        </authorList>
    </citation>
    <scope>NUCLEOTIDE SEQUENCE</scope>
</reference>
<dbReference type="PROSITE" id="PS00107">
    <property type="entry name" value="PROTEIN_KINASE_ATP"/>
    <property type="match status" value="1"/>
</dbReference>
<keyword evidence="1" id="KW-0808">Transferase</keyword>
<dbReference type="PANTHER" id="PTHR43289">
    <property type="entry name" value="MITOGEN-ACTIVATED PROTEIN KINASE KINASE KINASE 20-RELATED"/>
    <property type="match status" value="1"/>
</dbReference>
<keyword evidence="10" id="KW-1185">Reference proteome</keyword>
<dbReference type="PROSITE" id="PS50011">
    <property type="entry name" value="PROTEIN_KINASE_DOM"/>
    <property type="match status" value="1"/>
</dbReference>
<dbReference type="PANTHER" id="PTHR43289:SF6">
    <property type="entry name" value="SERINE_THREONINE-PROTEIN KINASE NEKL-3"/>
    <property type="match status" value="1"/>
</dbReference>
<feature type="compositionally biased region" description="Polar residues" evidence="7">
    <location>
        <begin position="15"/>
        <end position="36"/>
    </location>
</feature>
<evidence type="ECO:0000259" key="8">
    <source>
        <dbReference type="PROSITE" id="PS50011"/>
    </source>
</evidence>
<proteinExistence type="predicted"/>
<evidence type="ECO:0000256" key="3">
    <source>
        <dbReference type="ARBA" id="ARBA00022777"/>
    </source>
</evidence>
<organism evidence="9 10">
    <name type="scientific">Symbiodinium necroappetens</name>
    <dbReference type="NCBI Taxonomy" id="1628268"/>
    <lineage>
        <taxon>Eukaryota</taxon>
        <taxon>Sar</taxon>
        <taxon>Alveolata</taxon>
        <taxon>Dinophyceae</taxon>
        <taxon>Suessiales</taxon>
        <taxon>Symbiodiniaceae</taxon>
        <taxon>Symbiodinium</taxon>
    </lineage>
</organism>